<name>A0A6M3KEH1_9ZZZZ</name>
<accession>A0A6M3KEH1</accession>
<dbReference type="EMBL" id="MT142418">
    <property type="protein sequence ID" value="QJA80357.1"/>
    <property type="molecule type" value="Genomic_DNA"/>
</dbReference>
<sequence>MAETGTMSNLFQNKLFLQYLSGAGNAISQGQPAAPALNQITQQSIAAKSQADLETELKKGKQSNQLQGIMKMVQQMLGGEGIGDSKMTLSKDGLTLKSSTTDLENFGKTEFPATLPQSEGGSGIDWSNPSNLPPIAKKYLEGAGIVNPSASPLDEISYADLAGLTPQDVSRAFAGSRESEQIGQKSITDVMDMIYKGALTKQALAGAEASTPSITLPGTDIKVTSKQYVDWYKNATKDERTAAIKNYEYAQSEAGGKFKGSFEKFQDNARTSHGKDYEKAVEGGYKGDFNTWMLEMAKAGAITIDQRTAAQEAATALKDINYFSSPKGGLGSSIDKYINSEEVQNQLFTLDPNQRSRRKIELEANQVEREIIGAGGKITGAKMDGRTRVWTVEWPNGKTSEVKRGF</sequence>
<dbReference type="AlphaFoldDB" id="A0A6M3KEH1"/>
<protein>
    <submittedName>
        <fullName evidence="2">Uncharacterized protein</fullName>
    </submittedName>
</protein>
<evidence type="ECO:0000313" key="2">
    <source>
        <dbReference type="EMBL" id="QJA80357.1"/>
    </source>
</evidence>
<evidence type="ECO:0000313" key="1">
    <source>
        <dbReference type="EMBL" id="QJA58000.1"/>
    </source>
</evidence>
<proteinExistence type="predicted"/>
<organism evidence="2">
    <name type="scientific">viral metagenome</name>
    <dbReference type="NCBI Taxonomy" id="1070528"/>
    <lineage>
        <taxon>unclassified sequences</taxon>
        <taxon>metagenomes</taxon>
        <taxon>organismal metagenomes</taxon>
    </lineage>
</organism>
<reference evidence="2" key="1">
    <citation type="submission" date="2020-03" db="EMBL/GenBank/DDBJ databases">
        <title>The deep terrestrial virosphere.</title>
        <authorList>
            <person name="Holmfeldt K."/>
            <person name="Nilsson E."/>
            <person name="Simone D."/>
            <person name="Lopez-Fernandez M."/>
            <person name="Wu X."/>
            <person name="de Brujin I."/>
            <person name="Lundin D."/>
            <person name="Andersson A."/>
            <person name="Bertilsson S."/>
            <person name="Dopson M."/>
        </authorList>
    </citation>
    <scope>NUCLEOTIDE SEQUENCE</scope>
    <source>
        <strain evidence="2">MM415A00740</strain>
        <strain evidence="1">MM415B01517</strain>
    </source>
</reference>
<dbReference type="EMBL" id="MT141303">
    <property type="protein sequence ID" value="QJA58000.1"/>
    <property type="molecule type" value="Genomic_DNA"/>
</dbReference>
<gene>
    <name evidence="2" type="ORF">MM415A00740_0014</name>
    <name evidence="1" type="ORF">MM415B01517_0002</name>
</gene>